<dbReference type="AlphaFoldDB" id="A0A6J4UB42"/>
<feature type="region of interest" description="Disordered" evidence="1">
    <location>
        <begin position="275"/>
        <end position="348"/>
    </location>
</feature>
<feature type="compositionally biased region" description="Low complexity" evidence="1">
    <location>
        <begin position="291"/>
        <end position="316"/>
    </location>
</feature>
<feature type="region of interest" description="Disordered" evidence="1">
    <location>
        <begin position="1"/>
        <end position="69"/>
    </location>
</feature>
<feature type="compositionally biased region" description="Low complexity" evidence="1">
    <location>
        <begin position="327"/>
        <end position="348"/>
    </location>
</feature>
<keyword evidence="2" id="KW-0812">Transmembrane</keyword>
<accession>A0A6J4UB42</accession>
<feature type="compositionally biased region" description="Low complexity" evidence="1">
    <location>
        <begin position="8"/>
        <end position="59"/>
    </location>
</feature>
<protein>
    <recommendedName>
        <fullName evidence="4">DUF3105 domain-containing protein</fullName>
    </recommendedName>
</protein>
<keyword evidence="2" id="KW-1133">Transmembrane helix</keyword>
<dbReference type="EMBL" id="CADCWJ010000112">
    <property type="protein sequence ID" value="CAA9545698.1"/>
    <property type="molecule type" value="Genomic_DNA"/>
</dbReference>
<sequence length="348" mass="37138">MAKKSRRVAAASSTARAARSGAPQAAPQAPEVAQTPAQRRARRPSTPASGSSSSATPVRRASRRPEVIQQRKNERRVLYEKQRRQWLITRIAIGLIGLAVLGGLAFAGFRQYEEWQVTRDVDTFFGADDFVGQHIDTESILYEQIPPVGGVHKSAWQNCGFYPKFINNENGVHSLEHGAVWITYDPTLAQNQINILEGKTDQQFVLVSPYPGMDAPVVASVWGKQIKLDGATDGRLDSFIREYRKNPDNSPEPQGVCWRGISATTDTAPQQQAYVRADPNSPPIGGIPVSQATATAQAQGPATAVASPAATPAEAPASPPASPPAASPVSSPAVAPRATPAPASTPVR</sequence>
<gene>
    <name evidence="3" type="ORF">AVDCRST_MAG87-449</name>
</gene>
<evidence type="ECO:0000313" key="3">
    <source>
        <dbReference type="EMBL" id="CAA9545698.1"/>
    </source>
</evidence>
<keyword evidence="2" id="KW-0472">Membrane</keyword>
<evidence type="ECO:0000256" key="1">
    <source>
        <dbReference type="SAM" id="MobiDB-lite"/>
    </source>
</evidence>
<evidence type="ECO:0008006" key="4">
    <source>
        <dbReference type="Google" id="ProtNLM"/>
    </source>
</evidence>
<reference evidence="3" key="1">
    <citation type="submission" date="2020-02" db="EMBL/GenBank/DDBJ databases">
        <authorList>
            <person name="Meier V. D."/>
        </authorList>
    </citation>
    <scope>NUCLEOTIDE SEQUENCE</scope>
    <source>
        <strain evidence="3">AVDCRST_MAG87</strain>
    </source>
</reference>
<feature type="compositionally biased region" description="Pro residues" evidence="1">
    <location>
        <begin position="317"/>
        <end position="326"/>
    </location>
</feature>
<dbReference type="InterPro" id="IPR021454">
    <property type="entry name" value="DUF3105"/>
</dbReference>
<proteinExistence type="predicted"/>
<dbReference type="Pfam" id="PF11303">
    <property type="entry name" value="DUF3105"/>
    <property type="match status" value="1"/>
</dbReference>
<evidence type="ECO:0000256" key="2">
    <source>
        <dbReference type="SAM" id="Phobius"/>
    </source>
</evidence>
<feature type="transmembrane region" description="Helical" evidence="2">
    <location>
        <begin position="87"/>
        <end position="109"/>
    </location>
</feature>
<name>A0A6J4UB42_9BACT</name>
<organism evidence="3">
    <name type="scientific">uncultured Thermomicrobiales bacterium</name>
    <dbReference type="NCBI Taxonomy" id="1645740"/>
    <lineage>
        <taxon>Bacteria</taxon>
        <taxon>Pseudomonadati</taxon>
        <taxon>Thermomicrobiota</taxon>
        <taxon>Thermomicrobia</taxon>
        <taxon>Thermomicrobiales</taxon>
        <taxon>environmental samples</taxon>
    </lineage>
</organism>